<dbReference type="EMBL" id="PIQO01000009">
    <property type="protein sequence ID" value="PKR84546.1"/>
    <property type="molecule type" value="Genomic_DNA"/>
</dbReference>
<dbReference type="PANTHER" id="PTHR21366">
    <property type="entry name" value="GLYOXALASE FAMILY PROTEIN"/>
    <property type="match status" value="1"/>
</dbReference>
<evidence type="ECO:0000313" key="3">
    <source>
        <dbReference type="Proteomes" id="UP000233440"/>
    </source>
</evidence>
<comment type="caution">
    <text evidence="2">The sequence shown here is derived from an EMBL/GenBank/DDBJ whole genome shotgun (WGS) entry which is preliminary data.</text>
</comment>
<dbReference type="Proteomes" id="UP000233440">
    <property type="component" value="Unassembled WGS sequence"/>
</dbReference>
<keyword evidence="3" id="KW-1185">Reference proteome</keyword>
<dbReference type="SUPFAM" id="SSF54593">
    <property type="entry name" value="Glyoxalase/Bleomycin resistance protein/Dihydroxybiphenyl dioxygenase"/>
    <property type="match status" value="1"/>
</dbReference>
<dbReference type="CDD" id="cd07253">
    <property type="entry name" value="GLOD5"/>
    <property type="match status" value="1"/>
</dbReference>
<dbReference type="OrthoDB" id="9800322at2"/>
<organism evidence="2 3">
    <name type="scientific">Heyndrickxia camelliae</name>
    <dbReference type="NCBI Taxonomy" id="1707093"/>
    <lineage>
        <taxon>Bacteria</taxon>
        <taxon>Bacillati</taxon>
        <taxon>Bacillota</taxon>
        <taxon>Bacilli</taxon>
        <taxon>Bacillales</taxon>
        <taxon>Bacillaceae</taxon>
        <taxon>Heyndrickxia</taxon>
    </lineage>
</organism>
<sequence length="127" mass="14317">MKISKLDHFVLTVKDIQITCDFHEKVLGMTVIPFGEGRKALQFGNQKINVHQYGMEFEPKASLPTPGSADVCFITESSIQEVVEHLTQNHISILEGPVHRNGALGKIYSVYFRDPDQNLIEVSNYVE</sequence>
<dbReference type="PANTHER" id="PTHR21366:SF14">
    <property type="entry name" value="GLYOXALASE DOMAIN-CONTAINING PROTEIN 5"/>
    <property type="match status" value="1"/>
</dbReference>
<feature type="domain" description="VOC" evidence="1">
    <location>
        <begin position="5"/>
        <end position="125"/>
    </location>
</feature>
<dbReference type="PROSITE" id="PS51819">
    <property type="entry name" value="VOC"/>
    <property type="match status" value="1"/>
</dbReference>
<proteinExistence type="predicted"/>
<dbReference type="Pfam" id="PF00903">
    <property type="entry name" value="Glyoxalase"/>
    <property type="match status" value="1"/>
</dbReference>
<dbReference type="AlphaFoldDB" id="A0A2N3LIW4"/>
<dbReference type="RefSeq" id="WP_101354571.1">
    <property type="nucleotide sequence ID" value="NZ_PIQO01000009.1"/>
</dbReference>
<dbReference type="Gene3D" id="3.10.180.10">
    <property type="entry name" value="2,3-Dihydroxybiphenyl 1,2-Dioxygenase, domain 1"/>
    <property type="match status" value="1"/>
</dbReference>
<accession>A0A2N3LIW4</accession>
<dbReference type="InterPro" id="IPR050383">
    <property type="entry name" value="GlyoxalaseI/FosfomycinResist"/>
</dbReference>
<protein>
    <submittedName>
        <fullName evidence="2">VOC family virulence protein</fullName>
    </submittedName>
</protein>
<name>A0A2N3LIW4_9BACI</name>
<dbReference type="InterPro" id="IPR004360">
    <property type="entry name" value="Glyas_Fos-R_dOase_dom"/>
</dbReference>
<gene>
    <name evidence="2" type="ORF">CWO92_12585</name>
</gene>
<evidence type="ECO:0000313" key="2">
    <source>
        <dbReference type="EMBL" id="PKR84546.1"/>
    </source>
</evidence>
<dbReference type="InterPro" id="IPR029068">
    <property type="entry name" value="Glyas_Bleomycin-R_OHBP_Dase"/>
</dbReference>
<reference evidence="2 3" key="1">
    <citation type="submission" date="2017-11" db="EMBL/GenBank/DDBJ databases">
        <title>Bacillus camelliae sp. nov., isolated from pu'er tea.</title>
        <authorList>
            <person name="Niu L."/>
        </authorList>
    </citation>
    <scope>NUCLEOTIDE SEQUENCE [LARGE SCALE GENOMIC DNA]</scope>
    <source>
        <strain evidence="2 3">7578-1</strain>
    </source>
</reference>
<evidence type="ECO:0000259" key="1">
    <source>
        <dbReference type="PROSITE" id="PS51819"/>
    </source>
</evidence>
<dbReference type="InterPro" id="IPR037523">
    <property type="entry name" value="VOC_core"/>
</dbReference>